<dbReference type="EMBL" id="FOGD01000001">
    <property type="protein sequence ID" value="SEQ33002.1"/>
    <property type="molecule type" value="Genomic_DNA"/>
</dbReference>
<comment type="similarity">
    <text evidence="1">Belongs to the 'phage' integrase family.</text>
</comment>
<dbReference type="STRING" id="180197.SAMN02982919_00457"/>
<dbReference type="InterPro" id="IPR050808">
    <property type="entry name" value="Phage_Integrase"/>
</dbReference>
<dbReference type="CDD" id="cd00796">
    <property type="entry name" value="INT_Rci_Hp1_C"/>
    <property type="match status" value="1"/>
</dbReference>
<keyword evidence="4" id="KW-0233">DNA recombination</keyword>
<dbReference type="PANTHER" id="PTHR30629">
    <property type="entry name" value="PROPHAGE INTEGRASE"/>
    <property type="match status" value="1"/>
</dbReference>
<dbReference type="InterPro" id="IPR011010">
    <property type="entry name" value="DNA_brk_join_enz"/>
</dbReference>
<sequence>MLAQKGPIVREHLTKTLLQAVALPLARQRKTIYDTKVPALAVRVTSTGAKTFYVIKRAGTSMAWFKLGAFPDMTVEQARTEAGKVLGEFATGANPAAVKRALKEEPTFAEALEIFLKDKRKRDGTPIGAKTKKDYGDLLRLHMDGIKAKKLSAIERTEIKATHTRVTKGSPAQADKCVALVSAVFSFMKDMEHFAGPNPAERIKKNPPIERDRYLLSDELARFFQALADMPNPTMRDFFMVALLTGARRANVASMRWQDIDMGAGLWRIAMTKNGTPQNVTLSPEAVAVLQQRKDLSEGTSSGYVFPGTGSTGHIVEPKRAWARLLEAANIEGLRVHDLRRTLGSWQARTGTSLAIIGKSLNHKTQRATGIYARLDLHPVRQSVNAATSAMMEAAGLKQPAQVVPLLAKAA</sequence>
<evidence type="ECO:0000259" key="5">
    <source>
        <dbReference type="PROSITE" id="PS51898"/>
    </source>
</evidence>
<dbReference type="GO" id="GO:0006310">
    <property type="term" value="P:DNA recombination"/>
    <property type="evidence" value="ECO:0007669"/>
    <property type="project" value="UniProtKB-KW"/>
</dbReference>
<keyword evidence="7" id="KW-1185">Reference proteome</keyword>
<dbReference type="Gene3D" id="3.30.160.390">
    <property type="entry name" value="Integrase, DNA-binding domain"/>
    <property type="match status" value="1"/>
</dbReference>
<reference evidence="6 7" key="1">
    <citation type="submission" date="2016-10" db="EMBL/GenBank/DDBJ databases">
        <authorList>
            <person name="de Groot N.N."/>
        </authorList>
    </citation>
    <scope>NUCLEOTIDE SEQUENCE [LARGE SCALE GENOMIC DNA]</scope>
    <source>
        <strain evidence="6 7">ATCC 35958</strain>
    </source>
</reference>
<evidence type="ECO:0000256" key="1">
    <source>
        <dbReference type="ARBA" id="ARBA00008857"/>
    </source>
</evidence>
<dbReference type="InterPro" id="IPR010998">
    <property type="entry name" value="Integrase_recombinase_N"/>
</dbReference>
<organism evidence="6 7">
    <name type="scientific">Giesbergeria anulus</name>
    <dbReference type="NCBI Taxonomy" id="180197"/>
    <lineage>
        <taxon>Bacteria</taxon>
        <taxon>Pseudomonadati</taxon>
        <taxon>Pseudomonadota</taxon>
        <taxon>Betaproteobacteria</taxon>
        <taxon>Burkholderiales</taxon>
        <taxon>Comamonadaceae</taxon>
        <taxon>Giesbergeria</taxon>
    </lineage>
</organism>
<dbReference type="Gene3D" id="1.10.150.130">
    <property type="match status" value="1"/>
</dbReference>
<dbReference type="InterPro" id="IPR025166">
    <property type="entry name" value="Integrase_DNA_bind_dom"/>
</dbReference>
<dbReference type="AlphaFoldDB" id="A0A1H9F502"/>
<dbReference type="Gene3D" id="1.10.443.10">
    <property type="entry name" value="Intergrase catalytic core"/>
    <property type="match status" value="1"/>
</dbReference>
<evidence type="ECO:0000256" key="2">
    <source>
        <dbReference type="ARBA" id="ARBA00022908"/>
    </source>
</evidence>
<accession>A0A1H9F502</accession>
<evidence type="ECO:0000313" key="6">
    <source>
        <dbReference type="EMBL" id="SEQ33002.1"/>
    </source>
</evidence>
<dbReference type="Pfam" id="PF00589">
    <property type="entry name" value="Phage_integrase"/>
    <property type="match status" value="1"/>
</dbReference>
<dbReference type="PROSITE" id="PS51898">
    <property type="entry name" value="TYR_RECOMBINASE"/>
    <property type="match status" value="1"/>
</dbReference>
<evidence type="ECO:0000313" key="7">
    <source>
        <dbReference type="Proteomes" id="UP000199766"/>
    </source>
</evidence>
<dbReference type="Pfam" id="PF13356">
    <property type="entry name" value="Arm-DNA-bind_3"/>
    <property type="match status" value="1"/>
</dbReference>
<dbReference type="PANTHER" id="PTHR30629:SF2">
    <property type="entry name" value="PROPHAGE INTEGRASE INTS-RELATED"/>
    <property type="match status" value="1"/>
</dbReference>
<name>A0A1H9F502_9BURK</name>
<protein>
    <recommendedName>
        <fullName evidence="5">Tyr recombinase domain-containing protein</fullName>
    </recommendedName>
</protein>
<dbReference type="InterPro" id="IPR013762">
    <property type="entry name" value="Integrase-like_cat_sf"/>
</dbReference>
<keyword evidence="3" id="KW-0238">DNA-binding</keyword>
<feature type="domain" description="Tyr recombinase" evidence="5">
    <location>
        <begin position="210"/>
        <end position="385"/>
    </location>
</feature>
<evidence type="ECO:0000256" key="3">
    <source>
        <dbReference type="ARBA" id="ARBA00023125"/>
    </source>
</evidence>
<dbReference type="GO" id="GO:0003677">
    <property type="term" value="F:DNA binding"/>
    <property type="evidence" value="ECO:0007669"/>
    <property type="project" value="UniProtKB-KW"/>
</dbReference>
<dbReference type="InterPro" id="IPR038488">
    <property type="entry name" value="Integrase_DNA-bd_sf"/>
</dbReference>
<dbReference type="InterPro" id="IPR002104">
    <property type="entry name" value="Integrase_catalytic"/>
</dbReference>
<dbReference type="Proteomes" id="UP000199766">
    <property type="component" value="Unassembled WGS sequence"/>
</dbReference>
<evidence type="ECO:0000256" key="4">
    <source>
        <dbReference type="ARBA" id="ARBA00023172"/>
    </source>
</evidence>
<proteinExistence type="inferred from homology"/>
<keyword evidence="2" id="KW-0229">DNA integration</keyword>
<dbReference type="GO" id="GO:0015074">
    <property type="term" value="P:DNA integration"/>
    <property type="evidence" value="ECO:0007669"/>
    <property type="project" value="UniProtKB-KW"/>
</dbReference>
<gene>
    <name evidence="6" type="ORF">SAMN02982919_00457</name>
</gene>
<dbReference type="SUPFAM" id="SSF56349">
    <property type="entry name" value="DNA breaking-rejoining enzymes"/>
    <property type="match status" value="1"/>
</dbReference>